<gene>
    <name evidence="1" type="primary">Dana\GF11793</name>
    <name evidence="1" type="synonym">dana_GLEANR_11821</name>
    <name evidence="1" type="ORF">GF11793</name>
</gene>
<dbReference type="SUPFAM" id="SSF47473">
    <property type="entry name" value="EF-hand"/>
    <property type="match status" value="1"/>
</dbReference>
<dbReference type="PhylomeDB" id="B3MG51"/>
<sequence>MGLDTTLDTVENARFTYIYSPIINRMMKDPKTIFKDYELTCIIMVFHKFVLVNGPRAKFMTKLQLTNLMGTIFELDDMEIVSVIVDRICHHESSPYPDFLPDKHCNLESFLYLFKVYFTRDLQLKMEFAFSVYDRGDRGQLNSEEVGNFVSKYFDNLDEDEAQELRLDMKVLIMQKFDLDKDTFIQAEEYFEVVKRQPKLLEFLGQIYPSTPKMDVVAVCANIMSWFDDSPNPRIMSKTGSNDALSVKTNPVQ</sequence>
<organism evidence="1 2">
    <name type="scientific">Drosophila ananassae</name>
    <name type="common">Fruit fly</name>
    <dbReference type="NCBI Taxonomy" id="7217"/>
    <lineage>
        <taxon>Eukaryota</taxon>
        <taxon>Metazoa</taxon>
        <taxon>Ecdysozoa</taxon>
        <taxon>Arthropoda</taxon>
        <taxon>Hexapoda</taxon>
        <taxon>Insecta</taxon>
        <taxon>Pterygota</taxon>
        <taxon>Neoptera</taxon>
        <taxon>Endopterygota</taxon>
        <taxon>Diptera</taxon>
        <taxon>Brachycera</taxon>
        <taxon>Muscomorpha</taxon>
        <taxon>Ephydroidea</taxon>
        <taxon>Drosophilidae</taxon>
        <taxon>Drosophila</taxon>
        <taxon>Sophophora</taxon>
    </lineage>
</organism>
<dbReference type="SMR" id="B3MG51"/>
<dbReference type="InParanoid" id="B3MG51"/>
<dbReference type="STRING" id="7217.B3MG51"/>
<dbReference type="Proteomes" id="UP000007801">
    <property type="component" value="Unassembled WGS sequence"/>
</dbReference>
<dbReference type="KEGG" id="dan:6494655"/>
<dbReference type="eggNOG" id="KOG0034">
    <property type="taxonomic scope" value="Eukaryota"/>
</dbReference>
<protein>
    <recommendedName>
        <fullName evidence="3">EF-hand domain-containing protein</fullName>
    </recommendedName>
</protein>
<evidence type="ECO:0000313" key="2">
    <source>
        <dbReference type="Proteomes" id="UP000007801"/>
    </source>
</evidence>
<reference evidence="1 2" key="1">
    <citation type="journal article" date="2007" name="Nature">
        <title>Evolution of genes and genomes on the Drosophila phylogeny.</title>
        <authorList>
            <consortium name="Drosophila 12 Genomes Consortium"/>
            <person name="Clark A.G."/>
            <person name="Eisen M.B."/>
            <person name="Smith D.R."/>
            <person name="Bergman C.M."/>
            <person name="Oliver B."/>
            <person name="Markow T.A."/>
            <person name="Kaufman T.C."/>
            <person name="Kellis M."/>
            <person name="Gelbart W."/>
            <person name="Iyer V.N."/>
            <person name="Pollard D.A."/>
            <person name="Sackton T.B."/>
            <person name="Larracuente A.M."/>
            <person name="Singh N.D."/>
            <person name="Abad J.P."/>
            <person name="Abt D.N."/>
            <person name="Adryan B."/>
            <person name="Aguade M."/>
            <person name="Akashi H."/>
            <person name="Anderson W.W."/>
            <person name="Aquadro C.F."/>
            <person name="Ardell D.H."/>
            <person name="Arguello R."/>
            <person name="Artieri C.G."/>
            <person name="Barbash D.A."/>
            <person name="Barker D."/>
            <person name="Barsanti P."/>
            <person name="Batterham P."/>
            <person name="Batzoglou S."/>
            <person name="Begun D."/>
            <person name="Bhutkar A."/>
            <person name="Blanco E."/>
            <person name="Bosak S.A."/>
            <person name="Bradley R.K."/>
            <person name="Brand A.D."/>
            <person name="Brent M.R."/>
            <person name="Brooks A.N."/>
            <person name="Brown R.H."/>
            <person name="Butlin R.K."/>
            <person name="Caggese C."/>
            <person name="Calvi B.R."/>
            <person name="Bernardo de Carvalho A."/>
            <person name="Caspi A."/>
            <person name="Castrezana S."/>
            <person name="Celniker S.E."/>
            <person name="Chang J.L."/>
            <person name="Chapple C."/>
            <person name="Chatterji S."/>
            <person name="Chinwalla A."/>
            <person name="Civetta A."/>
            <person name="Clifton S.W."/>
            <person name="Comeron J.M."/>
            <person name="Costello J.C."/>
            <person name="Coyne J.A."/>
            <person name="Daub J."/>
            <person name="David R.G."/>
            <person name="Delcher A.L."/>
            <person name="Delehaunty K."/>
            <person name="Do C.B."/>
            <person name="Ebling H."/>
            <person name="Edwards K."/>
            <person name="Eickbush T."/>
            <person name="Evans J.D."/>
            <person name="Filipski A."/>
            <person name="Findeiss S."/>
            <person name="Freyhult E."/>
            <person name="Fulton L."/>
            <person name="Fulton R."/>
            <person name="Garcia A.C."/>
            <person name="Gardiner A."/>
            <person name="Garfield D.A."/>
            <person name="Garvin B.E."/>
            <person name="Gibson G."/>
            <person name="Gilbert D."/>
            <person name="Gnerre S."/>
            <person name="Godfrey J."/>
            <person name="Good R."/>
            <person name="Gotea V."/>
            <person name="Gravely B."/>
            <person name="Greenberg A.J."/>
            <person name="Griffiths-Jones S."/>
            <person name="Gross S."/>
            <person name="Guigo R."/>
            <person name="Gustafson E.A."/>
            <person name="Haerty W."/>
            <person name="Hahn M.W."/>
            <person name="Halligan D.L."/>
            <person name="Halpern A.L."/>
            <person name="Halter G.M."/>
            <person name="Han M.V."/>
            <person name="Heger A."/>
            <person name="Hillier L."/>
            <person name="Hinrichs A.S."/>
            <person name="Holmes I."/>
            <person name="Hoskins R.A."/>
            <person name="Hubisz M.J."/>
            <person name="Hultmark D."/>
            <person name="Huntley M.A."/>
            <person name="Jaffe D.B."/>
            <person name="Jagadeeshan S."/>
            <person name="Jeck W.R."/>
            <person name="Johnson J."/>
            <person name="Jones C.D."/>
            <person name="Jordan W.C."/>
            <person name="Karpen G.H."/>
            <person name="Kataoka E."/>
            <person name="Keightley P.D."/>
            <person name="Kheradpour P."/>
            <person name="Kirkness E.F."/>
            <person name="Koerich L.B."/>
            <person name="Kristiansen K."/>
            <person name="Kudrna D."/>
            <person name="Kulathinal R.J."/>
            <person name="Kumar S."/>
            <person name="Kwok R."/>
            <person name="Lander E."/>
            <person name="Langley C.H."/>
            <person name="Lapoint R."/>
            <person name="Lazzaro B.P."/>
            <person name="Lee S.J."/>
            <person name="Levesque L."/>
            <person name="Li R."/>
            <person name="Lin C.F."/>
            <person name="Lin M.F."/>
            <person name="Lindblad-Toh K."/>
            <person name="Llopart A."/>
            <person name="Long M."/>
            <person name="Low L."/>
            <person name="Lozovsky E."/>
            <person name="Lu J."/>
            <person name="Luo M."/>
            <person name="Machado C.A."/>
            <person name="Makalowski W."/>
            <person name="Marzo M."/>
            <person name="Matsuda M."/>
            <person name="Matzkin L."/>
            <person name="McAllister B."/>
            <person name="McBride C.S."/>
            <person name="McKernan B."/>
            <person name="McKernan K."/>
            <person name="Mendez-Lago M."/>
            <person name="Minx P."/>
            <person name="Mollenhauer M.U."/>
            <person name="Montooth K."/>
            <person name="Mount S.M."/>
            <person name="Mu X."/>
            <person name="Myers E."/>
            <person name="Negre B."/>
            <person name="Newfeld S."/>
            <person name="Nielsen R."/>
            <person name="Noor M.A."/>
            <person name="O'Grady P."/>
            <person name="Pachter L."/>
            <person name="Papaceit M."/>
            <person name="Parisi M.J."/>
            <person name="Parisi M."/>
            <person name="Parts L."/>
            <person name="Pedersen J.S."/>
            <person name="Pesole G."/>
            <person name="Phillippy A.M."/>
            <person name="Ponting C.P."/>
            <person name="Pop M."/>
            <person name="Porcelli D."/>
            <person name="Powell J.R."/>
            <person name="Prohaska S."/>
            <person name="Pruitt K."/>
            <person name="Puig M."/>
            <person name="Quesneville H."/>
            <person name="Ram K.R."/>
            <person name="Rand D."/>
            <person name="Rasmussen M.D."/>
            <person name="Reed L.K."/>
            <person name="Reenan R."/>
            <person name="Reily A."/>
            <person name="Remington K.A."/>
            <person name="Rieger T.T."/>
            <person name="Ritchie M.G."/>
            <person name="Robin C."/>
            <person name="Rogers Y.H."/>
            <person name="Rohde C."/>
            <person name="Rozas J."/>
            <person name="Rubenfield M.J."/>
            <person name="Ruiz A."/>
            <person name="Russo S."/>
            <person name="Salzberg S.L."/>
            <person name="Sanchez-Gracia A."/>
            <person name="Saranga D.J."/>
            <person name="Sato H."/>
            <person name="Schaeffer S.W."/>
            <person name="Schatz M.C."/>
            <person name="Schlenke T."/>
            <person name="Schwartz R."/>
            <person name="Segarra C."/>
            <person name="Singh R.S."/>
            <person name="Sirot L."/>
            <person name="Sirota M."/>
            <person name="Sisneros N.B."/>
            <person name="Smith C.D."/>
            <person name="Smith T.F."/>
            <person name="Spieth J."/>
            <person name="Stage D.E."/>
            <person name="Stark A."/>
            <person name="Stephan W."/>
            <person name="Strausberg R.L."/>
            <person name="Strempel S."/>
            <person name="Sturgill D."/>
            <person name="Sutton G."/>
            <person name="Sutton G.G."/>
            <person name="Tao W."/>
            <person name="Teichmann S."/>
            <person name="Tobari Y.N."/>
            <person name="Tomimura Y."/>
            <person name="Tsolas J.M."/>
            <person name="Valente V.L."/>
            <person name="Venter E."/>
            <person name="Venter J.C."/>
            <person name="Vicario S."/>
            <person name="Vieira F.G."/>
            <person name="Vilella A.J."/>
            <person name="Villasante A."/>
            <person name="Walenz B."/>
            <person name="Wang J."/>
            <person name="Wasserman M."/>
            <person name="Watts T."/>
            <person name="Wilson D."/>
            <person name="Wilson R.K."/>
            <person name="Wing R.A."/>
            <person name="Wolfner M.F."/>
            <person name="Wong A."/>
            <person name="Wong G.K."/>
            <person name="Wu C.I."/>
            <person name="Wu G."/>
            <person name="Yamamoto D."/>
            <person name="Yang H.P."/>
            <person name="Yang S.P."/>
            <person name="Yorke J.A."/>
            <person name="Yoshida K."/>
            <person name="Zdobnov E."/>
            <person name="Zhang P."/>
            <person name="Zhang Y."/>
            <person name="Zimin A.V."/>
            <person name="Baldwin J."/>
            <person name="Abdouelleil A."/>
            <person name="Abdulkadir J."/>
            <person name="Abebe A."/>
            <person name="Abera B."/>
            <person name="Abreu J."/>
            <person name="Acer S.C."/>
            <person name="Aftuck L."/>
            <person name="Alexander A."/>
            <person name="An P."/>
            <person name="Anderson E."/>
            <person name="Anderson S."/>
            <person name="Arachi H."/>
            <person name="Azer M."/>
            <person name="Bachantsang P."/>
            <person name="Barry A."/>
            <person name="Bayul T."/>
            <person name="Berlin A."/>
            <person name="Bessette D."/>
            <person name="Bloom T."/>
            <person name="Blye J."/>
            <person name="Boguslavskiy L."/>
            <person name="Bonnet C."/>
            <person name="Boukhgalter B."/>
            <person name="Bourzgui I."/>
            <person name="Brown A."/>
            <person name="Cahill P."/>
            <person name="Channer S."/>
            <person name="Cheshatsang Y."/>
            <person name="Chuda L."/>
            <person name="Citroen M."/>
            <person name="Collymore A."/>
            <person name="Cooke P."/>
            <person name="Costello M."/>
            <person name="D'Aco K."/>
            <person name="Daza R."/>
            <person name="De Haan G."/>
            <person name="DeGray S."/>
            <person name="DeMaso C."/>
            <person name="Dhargay N."/>
            <person name="Dooley K."/>
            <person name="Dooley E."/>
            <person name="Doricent M."/>
            <person name="Dorje P."/>
            <person name="Dorjee K."/>
            <person name="Dupes A."/>
            <person name="Elong R."/>
            <person name="Falk J."/>
            <person name="Farina A."/>
            <person name="Faro S."/>
            <person name="Ferguson D."/>
            <person name="Fisher S."/>
            <person name="Foley C.D."/>
            <person name="Franke A."/>
            <person name="Friedrich D."/>
            <person name="Gadbois L."/>
            <person name="Gearin G."/>
            <person name="Gearin C.R."/>
            <person name="Giannoukos G."/>
            <person name="Goode T."/>
            <person name="Graham J."/>
            <person name="Grandbois E."/>
            <person name="Grewal S."/>
            <person name="Gyaltsen K."/>
            <person name="Hafez N."/>
            <person name="Hagos B."/>
            <person name="Hall J."/>
            <person name="Henson C."/>
            <person name="Hollinger A."/>
            <person name="Honan T."/>
            <person name="Huard M.D."/>
            <person name="Hughes L."/>
            <person name="Hurhula B."/>
            <person name="Husby M.E."/>
            <person name="Kamat A."/>
            <person name="Kanga B."/>
            <person name="Kashin S."/>
            <person name="Khazanovich D."/>
            <person name="Kisner P."/>
            <person name="Lance K."/>
            <person name="Lara M."/>
            <person name="Lee W."/>
            <person name="Lennon N."/>
            <person name="Letendre F."/>
            <person name="LeVine R."/>
            <person name="Lipovsky A."/>
            <person name="Liu X."/>
            <person name="Liu J."/>
            <person name="Liu S."/>
            <person name="Lokyitsang T."/>
            <person name="Lokyitsang Y."/>
            <person name="Lubonja R."/>
            <person name="Lui A."/>
            <person name="MacDonald P."/>
            <person name="Magnisalis V."/>
            <person name="Maru K."/>
            <person name="Matthews C."/>
            <person name="McCusker W."/>
            <person name="McDonough S."/>
            <person name="Mehta T."/>
            <person name="Meldrim J."/>
            <person name="Meneus L."/>
            <person name="Mihai O."/>
            <person name="Mihalev A."/>
            <person name="Mihova T."/>
            <person name="Mittelman R."/>
            <person name="Mlenga V."/>
            <person name="Montmayeur A."/>
            <person name="Mulrain L."/>
            <person name="Navidi A."/>
            <person name="Naylor J."/>
            <person name="Negash T."/>
            <person name="Nguyen T."/>
            <person name="Nguyen N."/>
            <person name="Nicol R."/>
            <person name="Norbu C."/>
            <person name="Norbu N."/>
            <person name="Novod N."/>
            <person name="O'Neill B."/>
            <person name="Osman S."/>
            <person name="Markiewicz E."/>
            <person name="Oyono O.L."/>
            <person name="Patti C."/>
            <person name="Phunkhang P."/>
            <person name="Pierre F."/>
            <person name="Priest M."/>
            <person name="Raghuraman S."/>
            <person name="Rege F."/>
            <person name="Reyes R."/>
            <person name="Rise C."/>
            <person name="Rogov P."/>
            <person name="Ross K."/>
            <person name="Ryan E."/>
            <person name="Settipalli S."/>
            <person name="Shea T."/>
            <person name="Sherpa N."/>
            <person name="Shi L."/>
            <person name="Shih D."/>
            <person name="Sparrow T."/>
            <person name="Spaulding J."/>
            <person name="Stalker J."/>
            <person name="Stange-Thomann N."/>
            <person name="Stavropoulos S."/>
            <person name="Stone C."/>
            <person name="Strader C."/>
            <person name="Tesfaye S."/>
            <person name="Thomson T."/>
            <person name="Thoulutsang Y."/>
            <person name="Thoulutsang D."/>
            <person name="Topham K."/>
            <person name="Topping I."/>
            <person name="Tsamla T."/>
            <person name="Vassiliev H."/>
            <person name="Vo A."/>
            <person name="Wangchuk T."/>
            <person name="Wangdi T."/>
            <person name="Weiand M."/>
            <person name="Wilkinson J."/>
            <person name="Wilson A."/>
            <person name="Yadav S."/>
            <person name="Young G."/>
            <person name="Yu Q."/>
            <person name="Zembek L."/>
            <person name="Zhong D."/>
            <person name="Zimmer A."/>
            <person name="Zwirko Z."/>
            <person name="Jaffe D.B."/>
            <person name="Alvarez P."/>
            <person name="Brockman W."/>
            <person name="Butler J."/>
            <person name="Chin C."/>
            <person name="Gnerre S."/>
            <person name="Grabherr M."/>
            <person name="Kleber M."/>
            <person name="Mauceli E."/>
            <person name="MacCallum I."/>
        </authorList>
    </citation>
    <scope>NUCLEOTIDE SEQUENCE [LARGE SCALE GENOMIC DNA]</scope>
    <source>
        <strain evidence="2">Tucson 14024-0371.13</strain>
    </source>
</reference>
<accession>B3MG51</accession>
<dbReference type="EMBL" id="CH902619">
    <property type="protein sequence ID" value="EDV36746.1"/>
    <property type="molecule type" value="Genomic_DNA"/>
</dbReference>
<evidence type="ECO:0000313" key="1">
    <source>
        <dbReference type="EMBL" id="EDV36746.1"/>
    </source>
</evidence>
<dbReference type="InterPro" id="IPR011992">
    <property type="entry name" value="EF-hand-dom_pair"/>
</dbReference>
<evidence type="ECO:0008006" key="3">
    <source>
        <dbReference type="Google" id="ProtNLM"/>
    </source>
</evidence>
<dbReference type="GeneID" id="6494655"/>
<dbReference type="HOGENOM" id="CLU_061288_3_1_1"/>
<dbReference type="OMA" id="WFDDSPN"/>
<keyword evidence="2" id="KW-1185">Reference proteome</keyword>
<name>B3MG51_DROAN</name>
<dbReference type="Gene3D" id="1.10.238.10">
    <property type="entry name" value="EF-hand"/>
    <property type="match status" value="1"/>
</dbReference>
<proteinExistence type="predicted"/>
<dbReference type="AlphaFoldDB" id="B3MG51"/>
<dbReference type="OrthoDB" id="191686at2759"/>